<dbReference type="EMBL" id="SOBK01000006">
    <property type="protein sequence ID" value="TDT88239.1"/>
    <property type="molecule type" value="Genomic_DNA"/>
</dbReference>
<dbReference type="Gene3D" id="1.10.10.10">
    <property type="entry name" value="Winged helix-like DNA-binding domain superfamily/Winged helix DNA-binding domain"/>
    <property type="match status" value="1"/>
</dbReference>
<dbReference type="Proteomes" id="UP000295506">
    <property type="component" value="Unassembled WGS sequence"/>
</dbReference>
<evidence type="ECO:0000313" key="6">
    <source>
        <dbReference type="Proteomes" id="UP000295506"/>
    </source>
</evidence>
<dbReference type="InterPro" id="IPR036217">
    <property type="entry name" value="MethylDNA_cys_MeTrfase_DNAb"/>
</dbReference>
<dbReference type="CDD" id="cd06445">
    <property type="entry name" value="ATase"/>
    <property type="match status" value="1"/>
</dbReference>
<feature type="domain" description="Methylated-DNA-[protein]-cysteine S-methyltransferase DNA binding" evidence="2">
    <location>
        <begin position="5"/>
        <end position="85"/>
    </location>
</feature>
<sequence length="107" mass="11935">MQSAFTRKTIDAILSIPWGKVSTYGDVAAMAGNRRGARQVARVLHSCSRTEGLPWHRVVNREGRISLDPMQGGDLQKRLLIDEGVEFNRSGRIDLALYGWFRAPAIP</sequence>
<gene>
    <name evidence="3" type="ORF">AWY79_11575</name>
    <name evidence="4" type="ORF">EDC59_10651</name>
</gene>
<organism evidence="4 6">
    <name type="scientific">Pseudodesulfovibrio indicus</name>
    <dbReference type="NCBI Taxonomy" id="1716143"/>
    <lineage>
        <taxon>Bacteria</taxon>
        <taxon>Pseudomonadati</taxon>
        <taxon>Thermodesulfobacteriota</taxon>
        <taxon>Desulfovibrionia</taxon>
        <taxon>Desulfovibrionales</taxon>
        <taxon>Desulfovibrionaceae</taxon>
    </lineage>
</organism>
<dbReference type="Proteomes" id="UP000055611">
    <property type="component" value="Chromosome"/>
</dbReference>
<evidence type="ECO:0000259" key="2">
    <source>
        <dbReference type="Pfam" id="PF01035"/>
    </source>
</evidence>
<proteinExistence type="predicted"/>
<keyword evidence="3" id="KW-0489">Methyltransferase</keyword>
<dbReference type="EMBL" id="CP014206">
    <property type="protein sequence ID" value="AMK11708.1"/>
    <property type="molecule type" value="Genomic_DNA"/>
</dbReference>
<reference evidence="4 6" key="2">
    <citation type="submission" date="2019-03" db="EMBL/GenBank/DDBJ databases">
        <title>Genomic Encyclopedia of Type Strains, Phase IV (KMG-IV): sequencing the most valuable type-strain genomes for metagenomic binning, comparative biology and taxonomic classification.</title>
        <authorList>
            <person name="Goeker M."/>
        </authorList>
    </citation>
    <scope>NUCLEOTIDE SEQUENCE [LARGE SCALE GENOMIC DNA]</scope>
    <source>
        <strain evidence="4 6">DSM 101483</strain>
    </source>
</reference>
<dbReference type="RefSeq" id="WP_066803926.1">
    <property type="nucleotide sequence ID" value="NZ_CP014206.1"/>
</dbReference>
<accession>A0A126QPS3</accession>
<dbReference type="InterPro" id="IPR052520">
    <property type="entry name" value="ATL_DNA_repair"/>
</dbReference>
<keyword evidence="1" id="KW-0227">DNA damage</keyword>
<dbReference type="GO" id="GO:0032259">
    <property type="term" value="P:methylation"/>
    <property type="evidence" value="ECO:0007669"/>
    <property type="project" value="UniProtKB-KW"/>
</dbReference>
<dbReference type="InterPro" id="IPR014048">
    <property type="entry name" value="MethylDNA_cys_MeTrfase_DNA-bd"/>
</dbReference>
<dbReference type="AlphaFoldDB" id="A0A126QPS3"/>
<evidence type="ECO:0000256" key="1">
    <source>
        <dbReference type="ARBA" id="ARBA00022763"/>
    </source>
</evidence>
<keyword evidence="3" id="KW-0808">Transferase</keyword>
<dbReference type="PANTHER" id="PTHR42942">
    <property type="entry name" value="6-O-METHYLGUANINE DNA METHYLTRANSFERASE"/>
    <property type="match status" value="1"/>
</dbReference>
<protein>
    <submittedName>
        <fullName evidence="3">DNA methyltransferase</fullName>
    </submittedName>
    <submittedName>
        <fullName evidence="4">O(6)-alkylguanine repair protein YbaZ</fullName>
    </submittedName>
</protein>
<dbReference type="SUPFAM" id="SSF46767">
    <property type="entry name" value="Methylated DNA-protein cysteine methyltransferase, C-terminal domain"/>
    <property type="match status" value="1"/>
</dbReference>
<dbReference type="GO" id="GO:0006281">
    <property type="term" value="P:DNA repair"/>
    <property type="evidence" value="ECO:0007669"/>
    <property type="project" value="InterPro"/>
</dbReference>
<dbReference type="PANTHER" id="PTHR42942:SF1">
    <property type="entry name" value="ALKYLTRANSFERASE-LIKE PROTEIN 1"/>
    <property type="match status" value="1"/>
</dbReference>
<reference evidence="3 5" key="1">
    <citation type="journal article" date="2016" name="Front. Microbiol.">
        <title>Genome Sequence of the Piezophilic, Mesophilic Sulfate-Reducing Bacterium Desulfovibrio indicus J2T.</title>
        <authorList>
            <person name="Cao J."/>
            <person name="Maignien L."/>
            <person name="Shao Z."/>
            <person name="Alain K."/>
            <person name="Jebbar M."/>
        </authorList>
    </citation>
    <scope>NUCLEOTIDE SEQUENCE [LARGE SCALE GENOMIC DNA]</scope>
    <source>
        <strain evidence="3 5">J2</strain>
    </source>
</reference>
<evidence type="ECO:0000313" key="3">
    <source>
        <dbReference type="EMBL" id="AMK11708.1"/>
    </source>
</evidence>
<dbReference type="KEGG" id="dej:AWY79_11575"/>
<evidence type="ECO:0000313" key="5">
    <source>
        <dbReference type="Proteomes" id="UP000055611"/>
    </source>
</evidence>
<dbReference type="Pfam" id="PF01035">
    <property type="entry name" value="DNA_binding_1"/>
    <property type="match status" value="1"/>
</dbReference>
<keyword evidence="5" id="KW-1185">Reference proteome</keyword>
<evidence type="ECO:0000313" key="4">
    <source>
        <dbReference type="EMBL" id="TDT88239.1"/>
    </source>
</evidence>
<dbReference type="GO" id="GO:0008168">
    <property type="term" value="F:methyltransferase activity"/>
    <property type="evidence" value="ECO:0007669"/>
    <property type="project" value="UniProtKB-KW"/>
</dbReference>
<name>A0A126QPS3_9BACT</name>
<dbReference type="OrthoDB" id="9132167at2"/>
<dbReference type="InterPro" id="IPR036388">
    <property type="entry name" value="WH-like_DNA-bd_sf"/>
</dbReference>